<dbReference type="PANTHER" id="PTHR34109:SF1">
    <property type="entry name" value="VOC DOMAIN-CONTAINING PROTEIN"/>
    <property type="match status" value="1"/>
</dbReference>
<dbReference type="Gene3D" id="3.30.720.120">
    <property type="match status" value="1"/>
</dbReference>
<dbReference type="PROSITE" id="PS51819">
    <property type="entry name" value="VOC"/>
    <property type="match status" value="1"/>
</dbReference>
<evidence type="ECO:0000259" key="1">
    <source>
        <dbReference type="PROSITE" id="PS51819"/>
    </source>
</evidence>
<dbReference type="RefSeq" id="WP_379867928.1">
    <property type="nucleotide sequence ID" value="NZ_JBHTBH010000001.1"/>
</dbReference>
<dbReference type="InterPro" id="IPR029068">
    <property type="entry name" value="Glyas_Bleomycin-R_OHBP_Dase"/>
</dbReference>
<dbReference type="Proteomes" id="UP001596540">
    <property type="component" value="Unassembled WGS sequence"/>
</dbReference>
<dbReference type="InterPro" id="IPR004360">
    <property type="entry name" value="Glyas_Fos-R_dOase_dom"/>
</dbReference>
<dbReference type="SUPFAM" id="SSF54593">
    <property type="entry name" value="Glyoxalase/Bleomycin resistance protein/Dihydroxybiphenyl dioxygenase"/>
    <property type="match status" value="1"/>
</dbReference>
<dbReference type="InterPro" id="IPR037523">
    <property type="entry name" value="VOC_core"/>
</dbReference>
<sequence length="141" mass="15322">MRCSEVSPYLYVRDAAAALDFYRIAFDAVEDTRTTEDDGRIGHARFTLGDTVCFVADEKPEIGARAPSGDGGTSVALVLRVADADATVARAVAAGATIERGVTEQPGGERRGWVVDPFGHRWAIDSHVVEVTEEELRERTR</sequence>
<evidence type="ECO:0000313" key="2">
    <source>
        <dbReference type="EMBL" id="MFC7326144.1"/>
    </source>
</evidence>
<reference evidence="3" key="1">
    <citation type="journal article" date="2019" name="Int. J. Syst. Evol. Microbiol.">
        <title>The Global Catalogue of Microorganisms (GCM) 10K type strain sequencing project: providing services to taxonomists for standard genome sequencing and annotation.</title>
        <authorList>
            <consortium name="The Broad Institute Genomics Platform"/>
            <consortium name="The Broad Institute Genome Sequencing Center for Infectious Disease"/>
            <person name="Wu L."/>
            <person name="Ma J."/>
        </authorList>
    </citation>
    <scope>NUCLEOTIDE SEQUENCE [LARGE SCALE GENOMIC DNA]</scope>
    <source>
        <strain evidence="3">CGMCC 4.7382</strain>
    </source>
</reference>
<comment type="caution">
    <text evidence="2">The sequence shown here is derived from an EMBL/GenBank/DDBJ whole genome shotgun (WGS) entry which is preliminary data.</text>
</comment>
<dbReference type="Pfam" id="PF00903">
    <property type="entry name" value="Glyoxalase"/>
    <property type="match status" value="1"/>
</dbReference>
<dbReference type="Gene3D" id="3.30.720.110">
    <property type="match status" value="1"/>
</dbReference>
<dbReference type="EMBL" id="JBHTBH010000001">
    <property type="protein sequence ID" value="MFC7326144.1"/>
    <property type="molecule type" value="Genomic_DNA"/>
</dbReference>
<keyword evidence="3" id="KW-1185">Reference proteome</keyword>
<gene>
    <name evidence="2" type="ORF">ACFQRF_00190</name>
</gene>
<accession>A0ABW2K883</accession>
<name>A0ABW2K883_9ACTN</name>
<proteinExistence type="predicted"/>
<feature type="domain" description="VOC" evidence="1">
    <location>
        <begin position="2"/>
        <end position="127"/>
    </location>
</feature>
<dbReference type="PANTHER" id="PTHR34109">
    <property type="entry name" value="BNAUNNG04460D PROTEIN-RELATED"/>
    <property type="match status" value="1"/>
</dbReference>
<protein>
    <submittedName>
        <fullName evidence="2">VOC family protein</fullName>
    </submittedName>
</protein>
<evidence type="ECO:0000313" key="3">
    <source>
        <dbReference type="Proteomes" id="UP001596540"/>
    </source>
</evidence>
<dbReference type="CDD" id="cd07246">
    <property type="entry name" value="VOC_like"/>
    <property type="match status" value="1"/>
</dbReference>
<organism evidence="2 3">
    <name type="scientific">Marinactinospora rubrisoli</name>
    <dbReference type="NCBI Taxonomy" id="2715399"/>
    <lineage>
        <taxon>Bacteria</taxon>
        <taxon>Bacillati</taxon>
        <taxon>Actinomycetota</taxon>
        <taxon>Actinomycetes</taxon>
        <taxon>Streptosporangiales</taxon>
        <taxon>Nocardiopsidaceae</taxon>
        <taxon>Marinactinospora</taxon>
    </lineage>
</organism>